<proteinExistence type="predicted"/>
<evidence type="ECO:0000313" key="2">
    <source>
        <dbReference type="Proteomes" id="UP000224460"/>
    </source>
</evidence>
<gene>
    <name evidence="1" type="ORF">CS063_14765</name>
</gene>
<dbReference type="EMBL" id="PEDL01000022">
    <property type="protein sequence ID" value="PHV69622.1"/>
    <property type="molecule type" value="Genomic_DNA"/>
</dbReference>
<sequence length="604" mass="69370">MKKEVRFLTFRAKLALCFICGTLFALGLQTFLFYLSSSQVIYTQAEEYSYNTLTNMQGDIYNFIRNIENNILKIYDRKEFMEDLGTGENLMLMKSKYANLAYNIALDSFASQQNINAIYIYDSNHQLISFYRHAMTPKYSYPEDIYVDKEYTNADIVLEYTNGTNKNLLISSYYNENRQANMIRFAVKIYADKGQRKIGYIVCDADQKSLLKIIKKYNDSQEQIIWLQPIGDRPVVQTGRLEGQDAVYYKQVTEKVEHNDLAESDDLKKNRSVFFEIPQQRYNLRAFSLTPQSLLEQNYKALTETLCITAIAIVFIFGIVSTLISKNLTTSLTNMVNTMSQIRKGNTSLRVSHLKSDEFGKLGESFNEMLDRIEQLIRDEYEAKLLLNDAQYKALQAQVNPHFLYNTLNTMSSIAAVQNCQQVSELSSALSHIFRYSLGMKEPTASIREELLHLENYMYIINVRTQNSIEIIMDVDNSLLDERIPRLSIQPLVENSVSHGLKNKRGDKKIWIEVKRLEKDMSIAVRDNGIGMQADTINKQLNTAKLASLERDASIGIANIDARIKLLFGDDYGITIESKEGEGCTAFLYIPSIYEEECKNENSI</sequence>
<comment type="caution">
    <text evidence="1">The sequence shown here is derived from an EMBL/GenBank/DDBJ whole genome shotgun (WGS) entry which is preliminary data.</text>
</comment>
<dbReference type="Proteomes" id="UP000224460">
    <property type="component" value="Unassembled WGS sequence"/>
</dbReference>
<name>A0AC61DAN0_9FIRM</name>
<organism evidence="1 2">
    <name type="scientific">Sporanaerobium hydrogeniformans</name>
    <dbReference type="NCBI Taxonomy" id="3072179"/>
    <lineage>
        <taxon>Bacteria</taxon>
        <taxon>Bacillati</taxon>
        <taxon>Bacillota</taxon>
        <taxon>Clostridia</taxon>
        <taxon>Lachnospirales</taxon>
        <taxon>Lachnospiraceae</taxon>
        <taxon>Sporanaerobium</taxon>
    </lineage>
</organism>
<reference evidence="1" key="1">
    <citation type="submission" date="2017-10" db="EMBL/GenBank/DDBJ databases">
        <title>Genome sequence of cellulolytic Lachnospiraceae bacterium XHS1971 isolated from hotspring sediment.</title>
        <authorList>
            <person name="Vasudevan G."/>
            <person name="Joshi A.J."/>
            <person name="Hivarkar S."/>
            <person name="Lanjekar V.B."/>
            <person name="Dhakephalkar P.K."/>
            <person name="Dagar S."/>
        </authorList>
    </citation>
    <scope>NUCLEOTIDE SEQUENCE</scope>
    <source>
        <strain evidence="1">XHS1971</strain>
    </source>
</reference>
<protein>
    <submittedName>
        <fullName evidence="1">Uncharacterized protein</fullName>
    </submittedName>
</protein>
<evidence type="ECO:0000313" key="1">
    <source>
        <dbReference type="EMBL" id="PHV69622.1"/>
    </source>
</evidence>
<accession>A0AC61DAN0</accession>
<keyword evidence="2" id="KW-1185">Reference proteome</keyword>